<feature type="region of interest" description="Disordered" evidence="1">
    <location>
        <begin position="1"/>
        <end position="39"/>
    </location>
</feature>
<reference evidence="3" key="1">
    <citation type="journal article" date="2021" name="Syst. Appl. Microbiol.">
        <title>Roseomonas hellenica sp. nov., isolated from roots of wild-growing Alkanna tinctoria.</title>
        <authorList>
            <person name="Rat A."/>
            <person name="Naranjo H.D."/>
            <person name="Lebbe L."/>
            <person name="Cnockaert M."/>
            <person name="Krigas N."/>
            <person name="Grigoriadou K."/>
            <person name="Maloupa E."/>
            <person name="Willems A."/>
        </authorList>
    </citation>
    <scope>NUCLEOTIDE SEQUENCE [LARGE SCALE GENOMIC DNA]</scope>
    <source>
        <strain evidence="3">LMG 31159</strain>
    </source>
</reference>
<proteinExistence type="predicted"/>
<evidence type="ECO:0000256" key="1">
    <source>
        <dbReference type="SAM" id="MobiDB-lite"/>
    </source>
</evidence>
<dbReference type="EMBL" id="JAAEDI010000018">
    <property type="protein sequence ID" value="MBR0651356.1"/>
    <property type="molecule type" value="Genomic_DNA"/>
</dbReference>
<accession>A0ABS5EK00</accession>
<evidence type="ECO:0000313" key="2">
    <source>
        <dbReference type="EMBL" id="MBR0651356.1"/>
    </source>
</evidence>
<keyword evidence="3" id="KW-1185">Reference proteome</keyword>
<organism evidence="2 3">
    <name type="scientific">Neoroseomonas terrae</name>
    <dbReference type="NCBI Taxonomy" id="424799"/>
    <lineage>
        <taxon>Bacteria</taxon>
        <taxon>Pseudomonadati</taxon>
        <taxon>Pseudomonadota</taxon>
        <taxon>Alphaproteobacteria</taxon>
        <taxon>Acetobacterales</taxon>
        <taxon>Acetobacteraceae</taxon>
        <taxon>Neoroseomonas</taxon>
    </lineage>
</organism>
<sequence length="156" mass="16912">METKLTAQQPPEEPRRADELVQQTAAPPAAHAHPTDTWREPEPLMTARDVAMATVGELAADSAMQAFEAHEKKFLAGGASADDAATAAGQLTPVCVLLTGRHVAYLQQRAAMHGETPEQHLEAILRQFQAYYDDKKPELTAMEAQRNGGAVTRRVA</sequence>
<dbReference type="RefSeq" id="WP_211870025.1">
    <property type="nucleotide sequence ID" value="NZ_JAAEDI010000018.1"/>
</dbReference>
<gene>
    <name evidence="2" type="ORF">GXW78_16910</name>
</gene>
<evidence type="ECO:0000313" key="3">
    <source>
        <dbReference type="Proteomes" id="UP000698752"/>
    </source>
</evidence>
<protein>
    <submittedName>
        <fullName evidence="2">Uncharacterized protein</fullName>
    </submittedName>
</protein>
<comment type="caution">
    <text evidence="2">The sequence shown here is derived from an EMBL/GenBank/DDBJ whole genome shotgun (WGS) entry which is preliminary data.</text>
</comment>
<name>A0ABS5EK00_9PROT</name>
<dbReference type="Proteomes" id="UP000698752">
    <property type="component" value="Unassembled WGS sequence"/>
</dbReference>